<comment type="subcellular location">
    <subcellularLocation>
        <location evidence="1">Membrane</location>
        <topology evidence="1">Multi-pass membrane protein</topology>
    </subcellularLocation>
</comment>
<keyword evidence="8" id="KW-1185">Reference proteome</keyword>
<dbReference type="RefSeq" id="WP_012823311.1">
    <property type="nucleotide sequence ID" value="NC_013422.1"/>
</dbReference>
<evidence type="ECO:0000259" key="6">
    <source>
        <dbReference type="Pfam" id="PF01957"/>
    </source>
</evidence>
<feature type="domain" description="NfeD-like C-terminal" evidence="6">
    <location>
        <begin position="93"/>
        <end position="147"/>
    </location>
</feature>
<gene>
    <name evidence="7" type="ordered locus">Hneap_0418</name>
</gene>
<dbReference type="InterPro" id="IPR052165">
    <property type="entry name" value="Membrane_assoc_protease"/>
</dbReference>
<feature type="transmembrane region" description="Helical" evidence="5">
    <location>
        <begin position="54"/>
        <end position="72"/>
    </location>
</feature>
<dbReference type="OrthoDB" id="9810336at2"/>
<dbReference type="Gene3D" id="2.40.50.140">
    <property type="entry name" value="Nucleic acid-binding proteins"/>
    <property type="match status" value="1"/>
</dbReference>
<evidence type="ECO:0000313" key="7">
    <source>
        <dbReference type="EMBL" id="ACX95275.1"/>
    </source>
</evidence>
<keyword evidence="3 5" id="KW-1133">Transmembrane helix</keyword>
<dbReference type="PANTHER" id="PTHR33507:SF3">
    <property type="entry name" value="INNER MEMBRANE PROTEIN YBBJ"/>
    <property type="match status" value="1"/>
</dbReference>
<evidence type="ECO:0000256" key="1">
    <source>
        <dbReference type="ARBA" id="ARBA00004141"/>
    </source>
</evidence>
<dbReference type="PANTHER" id="PTHR33507">
    <property type="entry name" value="INNER MEMBRANE PROTEIN YBBJ"/>
    <property type="match status" value="1"/>
</dbReference>
<dbReference type="GO" id="GO:0005886">
    <property type="term" value="C:plasma membrane"/>
    <property type="evidence" value="ECO:0007669"/>
    <property type="project" value="TreeGrafter"/>
</dbReference>
<evidence type="ECO:0000256" key="2">
    <source>
        <dbReference type="ARBA" id="ARBA00022692"/>
    </source>
</evidence>
<dbReference type="STRING" id="555778.Hneap_0418"/>
<reference evidence="7 8" key="1">
    <citation type="submission" date="2009-10" db="EMBL/GenBank/DDBJ databases">
        <title>Complete sequence of Halothiobacillus neapolitanus c2.</title>
        <authorList>
            <consortium name="US DOE Joint Genome Institute"/>
            <person name="Lucas S."/>
            <person name="Copeland A."/>
            <person name="Lapidus A."/>
            <person name="Glavina del Rio T."/>
            <person name="Tice H."/>
            <person name="Bruce D."/>
            <person name="Goodwin L."/>
            <person name="Pitluck S."/>
            <person name="Davenport K."/>
            <person name="Brettin T."/>
            <person name="Detter J.C."/>
            <person name="Han C."/>
            <person name="Tapia R."/>
            <person name="Larimer F."/>
            <person name="Land M."/>
            <person name="Hauser L."/>
            <person name="Kyrpides N."/>
            <person name="Mikhailova N."/>
            <person name="Kerfeld C."/>
            <person name="Cannon G."/>
            <person name="Heinhort S."/>
        </authorList>
    </citation>
    <scope>NUCLEOTIDE SEQUENCE [LARGE SCALE GENOMIC DNA]</scope>
    <source>
        <strain evidence="8">ATCC 23641 / c2</strain>
    </source>
</reference>
<dbReference type="AlphaFoldDB" id="D0KXV2"/>
<accession>D0KXV2</accession>
<organism evidence="7 8">
    <name type="scientific">Halothiobacillus neapolitanus (strain ATCC 23641 / DSM 15147 / CIP 104769 / NCIMB 8539 / c2)</name>
    <name type="common">Thiobacillus neapolitanus</name>
    <dbReference type="NCBI Taxonomy" id="555778"/>
    <lineage>
        <taxon>Bacteria</taxon>
        <taxon>Pseudomonadati</taxon>
        <taxon>Pseudomonadota</taxon>
        <taxon>Gammaproteobacteria</taxon>
        <taxon>Chromatiales</taxon>
        <taxon>Halothiobacillaceae</taxon>
        <taxon>Halothiobacillus</taxon>
    </lineage>
</organism>
<dbReference type="HOGENOM" id="CLU_116732_4_3_6"/>
<dbReference type="InterPro" id="IPR012340">
    <property type="entry name" value="NA-bd_OB-fold"/>
</dbReference>
<dbReference type="Proteomes" id="UP000009102">
    <property type="component" value="Chromosome"/>
</dbReference>
<keyword evidence="4 5" id="KW-0472">Membrane</keyword>
<evidence type="ECO:0000256" key="3">
    <source>
        <dbReference type="ARBA" id="ARBA00022989"/>
    </source>
</evidence>
<name>D0KXV2_HALNC</name>
<keyword evidence="2 5" id="KW-0812">Transmembrane</keyword>
<proteinExistence type="predicted"/>
<dbReference type="KEGG" id="hna:Hneap_0418"/>
<feature type="transmembrane region" description="Helical" evidence="5">
    <location>
        <begin position="6"/>
        <end position="26"/>
    </location>
</feature>
<feature type="transmembrane region" description="Helical" evidence="5">
    <location>
        <begin position="31"/>
        <end position="48"/>
    </location>
</feature>
<protein>
    <recommendedName>
        <fullName evidence="6">NfeD-like C-terminal domain-containing protein</fullName>
    </recommendedName>
</protein>
<evidence type="ECO:0000256" key="4">
    <source>
        <dbReference type="ARBA" id="ARBA00023136"/>
    </source>
</evidence>
<dbReference type="InterPro" id="IPR002810">
    <property type="entry name" value="NfeD-like_C"/>
</dbReference>
<dbReference type="Pfam" id="PF01957">
    <property type="entry name" value="NfeD"/>
    <property type="match status" value="1"/>
</dbReference>
<dbReference type="eggNOG" id="COG1585">
    <property type="taxonomic scope" value="Bacteria"/>
</dbReference>
<evidence type="ECO:0000256" key="5">
    <source>
        <dbReference type="SAM" id="Phobius"/>
    </source>
</evidence>
<evidence type="ECO:0000313" key="8">
    <source>
        <dbReference type="Proteomes" id="UP000009102"/>
    </source>
</evidence>
<dbReference type="EMBL" id="CP001801">
    <property type="protein sequence ID" value="ACX95275.1"/>
    <property type="molecule type" value="Genomic_DNA"/>
</dbReference>
<sequence>MPLDTLIWDYWAWFILGVLLVVVEIFAPSSFFLWLGVAAGVVGGISFFMPDIGWPVQIGLFAVLSIVAVLIGRRVFVPNKQATDHPMLNRRGQQYIGRHFTLEAPIVNGVGWVRIGDSRWRVLGPDMPSGSVVEVTSVDSSNLVVAPVTR</sequence>